<dbReference type="InterPro" id="IPR036412">
    <property type="entry name" value="HAD-like_sf"/>
</dbReference>
<gene>
    <name evidence="1" type="ORF">E3C22_11585</name>
</gene>
<dbReference type="RefSeq" id="WP_134762179.1">
    <property type="nucleotide sequence ID" value="NZ_SOZD01000003.1"/>
</dbReference>
<proteinExistence type="predicted"/>
<dbReference type="EMBL" id="SOZD01000003">
    <property type="protein sequence ID" value="TFF23077.1"/>
    <property type="molecule type" value="Genomic_DNA"/>
</dbReference>
<dbReference type="InterPro" id="IPR023214">
    <property type="entry name" value="HAD_sf"/>
</dbReference>
<dbReference type="SUPFAM" id="SSF56784">
    <property type="entry name" value="HAD-like"/>
    <property type="match status" value="1"/>
</dbReference>
<keyword evidence="2" id="KW-1185">Reference proteome</keyword>
<sequence>MTATHPFNSRILLAFDFDWTLAEDSFERLVTLMGFDVGEWKSEHYHPLGKSGWDDILAKFEGLCRMCGPAGRTIGLDEAEEAGRTTRGFPGAETMPERLRQVARDVDPSVTLEFAIVSSGYLDVFSAHPIAAAFDRRYGSAFDIGNDRRLRGVKKMISHPEKVRYIQALAKGIDLGGSNAPSRTEAEIPEEELRVAFDQLIYVGDGASDLQAFGFVREMGGFAIAVARDGEFAAEDEMLQAQRPDALAGPNYEDGEPLFEILAHAVRSHASRIALRRLGRDG</sequence>
<dbReference type="AlphaFoldDB" id="A0A4Y8RJX0"/>
<comment type="caution">
    <text evidence="1">The sequence shown here is derived from an EMBL/GenBank/DDBJ whole genome shotgun (WGS) entry which is preliminary data.</text>
</comment>
<evidence type="ECO:0008006" key="3">
    <source>
        <dbReference type="Google" id="ProtNLM"/>
    </source>
</evidence>
<name>A0A4Y8RJX0_9HYPH</name>
<dbReference type="Gene3D" id="3.40.50.1000">
    <property type="entry name" value="HAD superfamily/HAD-like"/>
    <property type="match status" value="1"/>
</dbReference>
<protein>
    <recommendedName>
        <fullName evidence="3">HAD family hydrolase</fullName>
    </recommendedName>
</protein>
<organism evidence="1 2">
    <name type="scientific">Jiella endophytica</name>
    <dbReference type="NCBI Taxonomy" id="2558362"/>
    <lineage>
        <taxon>Bacteria</taxon>
        <taxon>Pseudomonadati</taxon>
        <taxon>Pseudomonadota</taxon>
        <taxon>Alphaproteobacteria</taxon>
        <taxon>Hyphomicrobiales</taxon>
        <taxon>Aurantimonadaceae</taxon>
        <taxon>Jiella</taxon>
    </lineage>
</organism>
<evidence type="ECO:0000313" key="1">
    <source>
        <dbReference type="EMBL" id="TFF23077.1"/>
    </source>
</evidence>
<evidence type="ECO:0000313" key="2">
    <source>
        <dbReference type="Proteomes" id="UP000298179"/>
    </source>
</evidence>
<dbReference type="OrthoDB" id="9785423at2"/>
<reference evidence="1 2" key="1">
    <citation type="submission" date="2019-03" db="EMBL/GenBank/DDBJ databases">
        <title>Jiella endophytica sp. nov., a novel endophytic bacterium isolated from root of Ficus microcarpa Linn. f.</title>
        <authorList>
            <person name="Tuo L."/>
        </authorList>
    </citation>
    <scope>NUCLEOTIDE SEQUENCE [LARGE SCALE GENOMIC DNA]</scope>
    <source>
        <strain evidence="1 2">CBS5Q-3</strain>
    </source>
</reference>
<accession>A0A4Y8RJX0</accession>
<dbReference type="Proteomes" id="UP000298179">
    <property type="component" value="Unassembled WGS sequence"/>
</dbReference>